<feature type="region of interest" description="Disordered" evidence="1">
    <location>
        <begin position="54"/>
        <end position="94"/>
    </location>
</feature>
<reference evidence="3" key="1">
    <citation type="submission" date="2023-06" db="EMBL/GenBank/DDBJ databases">
        <title>Genomic analysis of the entomopathogenic nematode Steinernema hermaphroditum.</title>
        <authorList>
            <person name="Schwarz E.M."/>
            <person name="Heppert J.K."/>
            <person name="Baniya A."/>
            <person name="Schwartz H.T."/>
            <person name="Tan C.-H."/>
            <person name="Antoshechkin I."/>
            <person name="Sternberg P.W."/>
            <person name="Goodrich-Blair H."/>
            <person name="Dillman A.R."/>
        </authorList>
    </citation>
    <scope>NUCLEOTIDE SEQUENCE</scope>
    <source>
        <strain evidence="3">PS9179</strain>
        <tissue evidence="3">Whole animal</tissue>
    </source>
</reference>
<protein>
    <submittedName>
        <fullName evidence="3">Uncharacterized protein</fullName>
    </submittedName>
</protein>
<dbReference type="Proteomes" id="UP001175271">
    <property type="component" value="Unassembled WGS sequence"/>
</dbReference>
<keyword evidence="2" id="KW-0472">Membrane</keyword>
<accession>A0AA39HCI9</accession>
<evidence type="ECO:0000313" key="3">
    <source>
        <dbReference type="EMBL" id="KAK0402731.1"/>
    </source>
</evidence>
<organism evidence="3 4">
    <name type="scientific">Steinernema hermaphroditum</name>
    <dbReference type="NCBI Taxonomy" id="289476"/>
    <lineage>
        <taxon>Eukaryota</taxon>
        <taxon>Metazoa</taxon>
        <taxon>Ecdysozoa</taxon>
        <taxon>Nematoda</taxon>
        <taxon>Chromadorea</taxon>
        <taxon>Rhabditida</taxon>
        <taxon>Tylenchina</taxon>
        <taxon>Panagrolaimomorpha</taxon>
        <taxon>Strongyloidoidea</taxon>
        <taxon>Steinernematidae</taxon>
        <taxon>Steinernema</taxon>
    </lineage>
</organism>
<evidence type="ECO:0000313" key="4">
    <source>
        <dbReference type="Proteomes" id="UP001175271"/>
    </source>
</evidence>
<keyword evidence="4" id="KW-1185">Reference proteome</keyword>
<evidence type="ECO:0000256" key="2">
    <source>
        <dbReference type="SAM" id="Phobius"/>
    </source>
</evidence>
<sequence length="272" mass="30440">MNAVCLLFACPLSPLRGGERSYMAWPVFLTFGLFGLTWPIFTVILCGQKSRNRTTVGSKAAGKRQQELPKEKGAALEKAKKDDQRGTTNKKALKPCYRDHPEQTRKSELRKALTVKPAKRLPSQMENIPAGYLKRKAKRELRNTLAANPEKKPLVQLRYLIAPNPVKKLESQLGNALAANHVKKPLTLNPIKKLQSQLANALATNHVKKPLNQLRNILALNTQKNLQLRNTLATNPEGKAERELKNLPTANAVKMEERDLRNALALNPDKNL</sequence>
<dbReference type="AlphaFoldDB" id="A0AA39HCI9"/>
<name>A0AA39HCI9_9BILA</name>
<feature type="compositionally biased region" description="Basic and acidic residues" evidence="1">
    <location>
        <begin position="64"/>
        <end position="85"/>
    </location>
</feature>
<proteinExistence type="predicted"/>
<feature type="transmembrane region" description="Helical" evidence="2">
    <location>
        <begin position="27"/>
        <end position="46"/>
    </location>
</feature>
<gene>
    <name evidence="3" type="ORF">QR680_016502</name>
</gene>
<evidence type="ECO:0000256" key="1">
    <source>
        <dbReference type="SAM" id="MobiDB-lite"/>
    </source>
</evidence>
<dbReference type="EMBL" id="JAUCMV010000004">
    <property type="protein sequence ID" value="KAK0402731.1"/>
    <property type="molecule type" value="Genomic_DNA"/>
</dbReference>
<keyword evidence="2" id="KW-0812">Transmembrane</keyword>
<comment type="caution">
    <text evidence="3">The sequence shown here is derived from an EMBL/GenBank/DDBJ whole genome shotgun (WGS) entry which is preliminary data.</text>
</comment>
<keyword evidence="2" id="KW-1133">Transmembrane helix</keyword>